<dbReference type="Pfam" id="PF14309">
    <property type="entry name" value="DUF4378"/>
    <property type="match status" value="1"/>
</dbReference>
<dbReference type="PANTHER" id="PTHR47212:SF4">
    <property type="entry name" value="ADHESIN-LIKE PROTEIN, PUTATIVE (DUF3741)-RELATED"/>
    <property type="match status" value="1"/>
</dbReference>
<dbReference type="Pfam" id="PF12552">
    <property type="entry name" value="DUF3741"/>
    <property type="match status" value="1"/>
</dbReference>
<dbReference type="EMBL" id="CACTIH010003972">
    <property type="protein sequence ID" value="CAA2988114.1"/>
    <property type="molecule type" value="Genomic_DNA"/>
</dbReference>
<dbReference type="PANTHER" id="PTHR47212">
    <property type="entry name" value="ADHESIN-LIKE PROTEIN, PUTATIVE (DUF3741)-RELATED"/>
    <property type="match status" value="1"/>
</dbReference>
<feature type="domain" description="DUF4378" evidence="3">
    <location>
        <begin position="818"/>
        <end position="966"/>
    </location>
</feature>
<feature type="region of interest" description="Disordered" evidence="1">
    <location>
        <begin position="317"/>
        <end position="344"/>
    </location>
</feature>
<feature type="region of interest" description="Disordered" evidence="1">
    <location>
        <begin position="452"/>
        <end position="472"/>
    </location>
</feature>
<evidence type="ECO:0000313" key="5">
    <source>
        <dbReference type="Proteomes" id="UP000594638"/>
    </source>
</evidence>
<reference evidence="4 5" key="1">
    <citation type="submission" date="2019-12" db="EMBL/GenBank/DDBJ databases">
        <authorList>
            <person name="Alioto T."/>
            <person name="Alioto T."/>
            <person name="Gomez Garrido J."/>
        </authorList>
    </citation>
    <scope>NUCLEOTIDE SEQUENCE [LARGE SCALE GENOMIC DNA]</scope>
</reference>
<dbReference type="InterPro" id="IPR022212">
    <property type="entry name" value="DUF3741"/>
</dbReference>
<accession>A0A8S0S775</accession>
<comment type="caution">
    <text evidence="4">The sequence shown here is derived from an EMBL/GenBank/DDBJ whole genome shotgun (WGS) entry which is preliminary data.</text>
</comment>
<sequence length="992" mass="111760">MQPALDPTLVLKELLTVIVCVPTWLIKFQICCKEEGKLAEVERLEALKSLVMAKRSQRRLSRHEREQAGCIWSFISILDFRHGRSTRKLIANKRRASRQAVGAGNSITSPTGTCQNADGEESKVAVAHVARISVKELMQEEMFTEQGLKNEANGSEICLNQIDSEHGPVKKSHKRIDRTRKKSSDMDLPKSDAAETLVYNKVPEQKSSDTPEWEIMEEISQIYQKFSSFMKRDSHDDLDMPSDQNFSLEEKLVEAIKVFSDQRLSSSKHFGEEVRTHFSKEFMDALQTLSSNEDLFLKLLQDPNSILVKHMQNLDDTQLEKDQKPSSLIGPGLSKEKLNHSKPDDLLDRKHRKFFHRKSKSLESCPTGGNKNCQSSSKIVILKPGLAGSESPPADIRISTSLLSPDAVKNKVQNERNTSQFSFTEIKRKLRHAMGKEKPGIVPDRLVHKFPSKHQNGNDTDKNASGEIVGWSSPNRDHFYTERFAKSPTGFKSSEQLGKSKVNGAEMANETFNYPRKGVSNIYIEAKKHLSEMLKNGDENAEAGSHRLPKSLGRILSFAEYSDSPSCSPRKCGDDIFITAQTRLSPRGMTNNMNGLVQENHENHPNSSGPNLESHLPIGGDNANEKIQSHNREINIPSKDDHGYSAETQSFTHDVIILKAPNSSSRVVEIEETTGSSTEEGGKHITISRDMASDLITRDVQDSDIEEMTVEESPLQCLKTAPFGDDQALSPSMSPPLSPINRKVKEHDDCEIDKMERPSPISVLEPLFTEDVISPPSTTSQSANEEIQPRQIHFEEQSSASDLGICTRISIEGEETAFEYVEAVLLGSGLNWDDFLLRWLSLSEILDPSLFDEVELFSSRSRLDQKILFDCTNQVLKDICETYFGCFTRMLFVKQKTRPIPIGMNLIDEVWEKVELHLFQHPSLESLDQLIKKDMAKHEKWMYLGPDIEHIGTELGERIFSDLVEDTVMSFATNEFTVLPVEYEAIKDIIDL</sequence>
<evidence type="ECO:0000259" key="2">
    <source>
        <dbReference type="Pfam" id="PF12552"/>
    </source>
</evidence>
<organism evidence="4 5">
    <name type="scientific">Olea europaea subsp. europaea</name>
    <dbReference type="NCBI Taxonomy" id="158383"/>
    <lineage>
        <taxon>Eukaryota</taxon>
        <taxon>Viridiplantae</taxon>
        <taxon>Streptophyta</taxon>
        <taxon>Embryophyta</taxon>
        <taxon>Tracheophyta</taxon>
        <taxon>Spermatophyta</taxon>
        <taxon>Magnoliopsida</taxon>
        <taxon>eudicotyledons</taxon>
        <taxon>Gunneridae</taxon>
        <taxon>Pentapetalae</taxon>
        <taxon>asterids</taxon>
        <taxon>lamiids</taxon>
        <taxon>Lamiales</taxon>
        <taxon>Oleaceae</taxon>
        <taxon>Oleeae</taxon>
        <taxon>Olea</taxon>
    </lineage>
</organism>
<dbReference type="Proteomes" id="UP000594638">
    <property type="component" value="Unassembled WGS sequence"/>
</dbReference>
<proteinExistence type="predicted"/>
<keyword evidence="5" id="KW-1185">Reference proteome</keyword>
<dbReference type="OrthoDB" id="770239at2759"/>
<protein>
    <submittedName>
        <fullName evidence="4">Uncharacterized protein</fullName>
    </submittedName>
</protein>
<evidence type="ECO:0000259" key="3">
    <source>
        <dbReference type="Pfam" id="PF14309"/>
    </source>
</evidence>
<dbReference type="AlphaFoldDB" id="A0A8S0S775"/>
<evidence type="ECO:0000256" key="1">
    <source>
        <dbReference type="SAM" id="MobiDB-lite"/>
    </source>
</evidence>
<feature type="domain" description="DUF3741" evidence="2">
    <location>
        <begin position="261"/>
        <end position="305"/>
    </location>
</feature>
<feature type="region of interest" description="Disordered" evidence="1">
    <location>
        <begin position="168"/>
        <end position="188"/>
    </location>
</feature>
<name>A0A8S0S775_OLEEU</name>
<evidence type="ECO:0000313" key="4">
    <source>
        <dbReference type="EMBL" id="CAA2988114.1"/>
    </source>
</evidence>
<gene>
    <name evidence="4" type="ORF">OLEA9_A036968</name>
</gene>
<feature type="compositionally biased region" description="Basic residues" evidence="1">
    <location>
        <begin position="169"/>
        <end position="181"/>
    </location>
</feature>
<feature type="compositionally biased region" description="Basic and acidic residues" evidence="1">
    <location>
        <begin position="334"/>
        <end position="344"/>
    </location>
</feature>
<dbReference type="InterPro" id="IPR025486">
    <property type="entry name" value="DUF4378"/>
</dbReference>
<dbReference type="Gramene" id="OE9A036968T6">
    <property type="protein sequence ID" value="OE9A036968C6"/>
    <property type="gene ID" value="OE9A036968"/>
</dbReference>